<comment type="caution">
    <text evidence="3">The sequence shown here is derived from an EMBL/GenBank/DDBJ whole genome shotgun (WGS) entry which is preliminary data.</text>
</comment>
<evidence type="ECO:0000313" key="4">
    <source>
        <dbReference type="Proteomes" id="UP000324726"/>
    </source>
</evidence>
<sequence>MIQSEPRSNAKSASQPGNKGTAPANPAVLPDATTSTHAGTHASRWARRAAAGLGAAALALTAACSGSASDSPENTEPQPLSSQTDRESTATADPDSTGLAAAEDERKRDGLCVTPNLKIDADNMQGAAGSTLLDVVFTNTGDEECSLEGYPGVSLVTDNNGTQLGASAEREESGESDKVTLQPGDRATAAVRITKVGALDPEECSPKTADGIRVYPPEETRSAYIELEGLEGCTGKDRYMSVQPVRAAQ</sequence>
<feature type="compositionally biased region" description="Low complexity" evidence="1">
    <location>
        <begin position="32"/>
        <end position="44"/>
    </location>
</feature>
<evidence type="ECO:0000256" key="1">
    <source>
        <dbReference type="SAM" id="MobiDB-lite"/>
    </source>
</evidence>
<accession>A0A5D4FX19</accession>
<gene>
    <name evidence="3" type="ORF">FYJ87_06730</name>
</gene>
<name>A0A5D4FX19_9CORY</name>
<organism evidence="3 4">
    <name type="scientific">Corynebacterium urealyticum</name>
    <dbReference type="NCBI Taxonomy" id="43771"/>
    <lineage>
        <taxon>Bacteria</taxon>
        <taxon>Bacillati</taxon>
        <taxon>Actinomycetota</taxon>
        <taxon>Actinomycetes</taxon>
        <taxon>Mycobacteriales</taxon>
        <taxon>Corynebacteriaceae</taxon>
        <taxon>Corynebacterium</taxon>
    </lineage>
</organism>
<dbReference type="EMBL" id="VSZI01000001">
    <property type="protein sequence ID" value="TYR20627.1"/>
    <property type="molecule type" value="Genomic_DNA"/>
</dbReference>
<reference evidence="3 4" key="1">
    <citation type="submission" date="2019-08" db="EMBL/GenBank/DDBJ databases">
        <title>Draft genome of C. urealyticum strain VH4248.</title>
        <authorList>
            <person name="Navas J."/>
        </authorList>
    </citation>
    <scope>NUCLEOTIDE SEQUENCE [LARGE SCALE GENOMIC DNA]</scope>
    <source>
        <strain evidence="3 4">VH4248</strain>
    </source>
</reference>
<feature type="region of interest" description="Disordered" evidence="1">
    <location>
        <begin position="63"/>
        <end position="110"/>
    </location>
</feature>
<dbReference type="AlphaFoldDB" id="A0A5D4FX19"/>
<proteinExistence type="predicted"/>
<feature type="region of interest" description="Disordered" evidence="1">
    <location>
        <begin position="1"/>
        <end position="44"/>
    </location>
</feature>
<feature type="domain" description="DUF4232" evidence="2">
    <location>
        <begin position="112"/>
        <end position="245"/>
    </location>
</feature>
<dbReference type="Pfam" id="PF14016">
    <property type="entry name" value="DUF4232"/>
    <property type="match status" value="1"/>
</dbReference>
<dbReference type="InterPro" id="IPR025326">
    <property type="entry name" value="DUF4232"/>
</dbReference>
<feature type="compositionally biased region" description="Polar residues" evidence="1">
    <location>
        <begin position="1"/>
        <end position="18"/>
    </location>
</feature>
<dbReference type="Proteomes" id="UP000324726">
    <property type="component" value="Unassembled WGS sequence"/>
</dbReference>
<evidence type="ECO:0000313" key="3">
    <source>
        <dbReference type="EMBL" id="TYR20627.1"/>
    </source>
</evidence>
<dbReference type="RefSeq" id="WP_148812531.1">
    <property type="nucleotide sequence ID" value="NZ_VSZI01000001.1"/>
</dbReference>
<evidence type="ECO:0000259" key="2">
    <source>
        <dbReference type="Pfam" id="PF14016"/>
    </source>
</evidence>
<feature type="compositionally biased region" description="Polar residues" evidence="1">
    <location>
        <begin position="69"/>
        <end position="83"/>
    </location>
</feature>
<protein>
    <submittedName>
        <fullName evidence="3">DUF4232 domain-containing protein</fullName>
    </submittedName>
</protein>